<comment type="caution">
    <text evidence="5">The sequence shown here is derived from an EMBL/GenBank/DDBJ whole genome shotgun (WGS) entry which is preliminary data.</text>
</comment>
<feature type="domain" description="Exonuclease" evidence="4">
    <location>
        <begin position="14"/>
        <end position="179"/>
    </location>
</feature>
<keyword evidence="1" id="KW-0540">Nuclease</keyword>
<dbReference type="GO" id="GO:0004527">
    <property type="term" value="F:exonuclease activity"/>
    <property type="evidence" value="ECO:0007669"/>
    <property type="project" value="UniProtKB-KW"/>
</dbReference>
<evidence type="ECO:0000256" key="3">
    <source>
        <dbReference type="ARBA" id="ARBA00022839"/>
    </source>
</evidence>
<reference evidence="5 6" key="1">
    <citation type="submission" date="2024-09" db="EMBL/GenBank/DDBJ databases">
        <authorList>
            <person name="Sun Q."/>
            <person name="Mori K."/>
        </authorList>
    </citation>
    <scope>NUCLEOTIDE SEQUENCE [LARGE SCALE GENOMIC DNA]</scope>
    <source>
        <strain evidence="5 6">JCM 3143</strain>
    </source>
</reference>
<sequence length="206" mass="21869">MADIDGQAPWTEFRYAVADVEGNGQQPPDLVELAIVLIDQGTVGEPLTWLVKPPRPITPLARRIHGISNQQVASDPPAAEYAADIMAVFEGAIFVAHNAHVDLSVLARELPGFQPAQVIDTLKLARRLAPGLPSYKLGTLAKELKLTANVAASLKPHRAAYDALVCARLLAHLAADAGPLPLAALLTEAEMTSCEGLTDDAAQTLF</sequence>
<dbReference type="InterPro" id="IPR036397">
    <property type="entry name" value="RNaseH_sf"/>
</dbReference>
<protein>
    <submittedName>
        <fullName evidence="5">Exonuclease domain-containing protein</fullName>
    </submittedName>
</protein>
<dbReference type="InterPro" id="IPR012337">
    <property type="entry name" value="RNaseH-like_sf"/>
</dbReference>
<dbReference type="SUPFAM" id="SSF53098">
    <property type="entry name" value="Ribonuclease H-like"/>
    <property type="match status" value="1"/>
</dbReference>
<keyword evidence="3 5" id="KW-0269">Exonuclease</keyword>
<dbReference type="InterPro" id="IPR013520">
    <property type="entry name" value="Ribonucl_H"/>
</dbReference>
<name>A0ABV5SAJ6_9ACTN</name>
<gene>
    <name evidence="5" type="ORF">ACFFSA_30875</name>
</gene>
<proteinExistence type="predicted"/>
<dbReference type="Pfam" id="PF00929">
    <property type="entry name" value="RNase_T"/>
    <property type="match status" value="1"/>
</dbReference>
<dbReference type="PANTHER" id="PTHR30231:SF4">
    <property type="entry name" value="PROTEIN NEN2"/>
    <property type="match status" value="1"/>
</dbReference>
<accession>A0ABV5SAJ6</accession>
<evidence type="ECO:0000259" key="4">
    <source>
        <dbReference type="SMART" id="SM00479"/>
    </source>
</evidence>
<dbReference type="PANTHER" id="PTHR30231">
    <property type="entry name" value="DNA POLYMERASE III SUBUNIT EPSILON"/>
    <property type="match status" value="1"/>
</dbReference>
<keyword evidence="2" id="KW-0378">Hydrolase</keyword>
<dbReference type="Proteomes" id="UP001589532">
    <property type="component" value="Unassembled WGS sequence"/>
</dbReference>
<organism evidence="5 6">
    <name type="scientific">Nonomuraea helvata</name>
    <dbReference type="NCBI Taxonomy" id="37484"/>
    <lineage>
        <taxon>Bacteria</taxon>
        <taxon>Bacillati</taxon>
        <taxon>Actinomycetota</taxon>
        <taxon>Actinomycetes</taxon>
        <taxon>Streptosporangiales</taxon>
        <taxon>Streptosporangiaceae</taxon>
        <taxon>Nonomuraea</taxon>
    </lineage>
</organism>
<evidence type="ECO:0000313" key="5">
    <source>
        <dbReference type="EMBL" id="MFB9627506.1"/>
    </source>
</evidence>
<evidence type="ECO:0000256" key="1">
    <source>
        <dbReference type="ARBA" id="ARBA00022722"/>
    </source>
</evidence>
<dbReference type="RefSeq" id="WP_345000455.1">
    <property type="nucleotide sequence ID" value="NZ_BAAAXV010000009.1"/>
</dbReference>
<dbReference type="SMART" id="SM00479">
    <property type="entry name" value="EXOIII"/>
    <property type="match status" value="1"/>
</dbReference>
<dbReference type="CDD" id="cd06127">
    <property type="entry name" value="DEDDh"/>
    <property type="match status" value="1"/>
</dbReference>
<dbReference type="Gene3D" id="3.30.420.10">
    <property type="entry name" value="Ribonuclease H-like superfamily/Ribonuclease H"/>
    <property type="match status" value="1"/>
</dbReference>
<keyword evidence="6" id="KW-1185">Reference proteome</keyword>
<dbReference type="EMBL" id="JBHMBW010000034">
    <property type="protein sequence ID" value="MFB9627506.1"/>
    <property type="molecule type" value="Genomic_DNA"/>
</dbReference>
<evidence type="ECO:0000313" key="6">
    <source>
        <dbReference type="Proteomes" id="UP001589532"/>
    </source>
</evidence>
<evidence type="ECO:0000256" key="2">
    <source>
        <dbReference type="ARBA" id="ARBA00022801"/>
    </source>
</evidence>